<organism evidence="2 3">
    <name type="scientific">Desulfofervidus auxilii</name>
    <dbReference type="NCBI Taxonomy" id="1621989"/>
    <lineage>
        <taxon>Bacteria</taxon>
        <taxon>Pseudomonadati</taxon>
        <taxon>Thermodesulfobacteriota</taxon>
        <taxon>Candidatus Desulfofervidia</taxon>
        <taxon>Candidatus Desulfofervidales</taxon>
        <taxon>Candidatus Desulfofervidaceae</taxon>
        <taxon>Candidatus Desulfofervidus</taxon>
    </lineage>
</organism>
<proteinExistence type="predicted"/>
<protein>
    <recommendedName>
        <fullName evidence="4">DUF3617 family protein</fullName>
    </recommendedName>
</protein>
<dbReference type="InterPro" id="IPR022061">
    <property type="entry name" value="DUF3617"/>
</dbReference>
<evidence type="ECO:0008006" key="4">
    <source>
        <dbReference type="Google" id="ProtNLM"/>
    </source>
</evidence>
<dbReference type="AlphaFoldDB" id="A0A7U4TJ13"/>
<dbReference type="Proteomes" id="UP000070560">
    <property type="component" value="Chromosome"/>
</dbReference>
<feature type="signal peptide" evidence="1">
    <location>
        <begin position="1"/>
        <end position="24"/>
    </location>
</feature>
<evidence type="ECO:0000313" key="3">
    <source>
        <dbReference type="Proteomes" id="UP000070560"/>
    </source>
</evidence>
<dbReference type="EMBL" id="CP013015">
    <property type="protein sequence ID" value="AMM41995.1"/>
    <property type="molecule type" value="Genomic_DNA"/>
</dbReference>
<dbReference type="RefSeq" id="WP_066065401.1">
    <property type="nucleotide sequence ID" value="NZ_CP013015.1"/>
</dbReference>
<dbReference type="OrthoDB" id="9180646at2"/>
<dbReference type="Pfam" id="PF12276">
    <property type="entry name" value="DUF3617"/>
    <property type="match status" value="1"/>
</dbReference>
<keyword evidence="3" id="KW-1185">Reference proteome</keyword>
<name>A0A7U4TJ13_DESA2</name>
<reference evidence="2 3" key="1">
    <citation type="submission" date="2015-10" db="EMBL/GenBank/DDBJ databases">
        <title>Candidatus Desulfofervidus auxilii, a hydrogenotrophic sulfate-reducing bacterium involved in the thermophilic anaerobic oxidation of methane.</title>
        <authorList>
            <person name="Krukenberg V."/>
            <person name="Richter M."/>
            <person name="Wegener G."/>
        </authorList>
    </citation>
    <scope>NUCLEOTIDE SEQUENCE [LARGE SCALE GENOMIC DNA]</scope>
    <source>
        <strain evidence="2 3">HS1</strain>
    </source>
</reference>
<gene>
    <name evidence="2" type="ORF">HS1_002209</name>
</gene>
<feature type="chain" id="PRO_5030902514" description="DUF3617 family protein" evidence="1">
    <location>
        <begin position="25"/>
        <end position="136"/>
    </location>
</feature>
<accession>A0A7U4TJ13</accession>
<evidence type="ECO:0000313" key="2">
    <source>
        <dbReference type="EMBL" id="AMM41995.1"/>
    </source>
</evidence>
<keyword evidence="1" id="KW-0732">Signal</keyword>
<sequence>MVKKVCFVSMFAFLVLFLSNIAQAQNMKEGLWQITMTIEMPGMPMQMPPQTYTHCLTKKDMVPQKEEPNQECRMVKRDIEGDTVTWVMECKTSEGTAVFNGKVTYKGNSFEGIIKMKQSGMEMTQNLKGKWIGECK</sequence>
<evidence type="ECO:0000256" key="1">
    <source>
        <dbReference type="SAM" id="SignalP"/>
    </source>
</evidence>
<dbReference type="KEGG" id="daw:HS1_002209"/>